<dbReference type="Proteomes" id="UP001187221">
    <property type="component" value="Unassembled WGS sequence"/>
</dbReference>
<keyword evidence="1" id="KW-0732">Signal</keyword>
<name>A0ABQ6P7G3_9SPHN</name>
<reference evidence="2 3" key="1">
    <citation type="submission" date="2023-06" db="EMBL/GenBank/DDBJ databases">
        <title>Draft genome sequence of Novosphingobium sp. strain IK01.</title>
        <authorList>
            <person name="Hatamoto M."/>
            <person name="Ikarashi T."/>
            <person name="Yamaguchi T."/>
        </authorList>
    </citation>
    <scope>NUCLEOTIDE SEQUENCE [LARGE SCALE GENOMIC DNA]</scope>
    <source>
        <strain evidence="2 3">IK01</strain>
    </source>
</reference>
<gene>
    <name evidence="2" type="ORF">NUTIK01_19560</name>
</gene>
<evidence type="ECO:0008006" key="4">
    <source>
        <dbReference type="Google" id="ProtNLM"/>
    </source>
</evidence>
<organism evidence="2 3">
    <name type="scientific">Novosphingobium pituita</name>
    <dbReference type="NCBI Taxonomy" id="3056842"/>
    <lineage>
        <taxon>Bacteria</taxon>
        <taxon>Pseudomonadati</taxon>
        <taxon>Pseudomonadota</taxon>
        <taxon>Alphaproteobacteria</taxon>
        <taxon>Sphingomonadales</taxon>
        <taxon>Sphingomonadaceae</taxon>
        <taxon>Novosphingobium</taxon>
    </lineage>
</organism>
<accession>A0ABQ6P7G3</accession>
<feature type="signal peptide" evidence="1">
    <location>
        <begin position="1"/>
        <end position="41"/>
    </location>
</feature>
<comment type="caution">
    <text evidence="2">The sequence shown here is derived from an EMBL/GenBank/DDBJ whole genome shotgun (WGS) entry which is preliminary data.</text>
</comment>
<sequence length="125" mass="13151">MFAPFSASSFLSHSRLNPLAALTTATLAAAALAASAGTAFAGEVPDARADMPHVAVKVADLDLHSAQGRETAERRLRMAARNVCGMRADKTTLTEAQQRQSCFVAAVQQGEGQLAMTHQQVLASR</sequence>
<feature type="chain" id="PRO_5047404237" description="UrcA family protein" evidence="1">
    <location>
        <begin position="42"/>
        <end position="125"/>
    </location>
</feature>
<dbReference type="InterPro" id="IPR030972">
    <property type="entry name" value="UrcA_uranyl"/>
</dbReference>
<proteinExistence type="predicted"/>
<evidence type="ECO:0000256" key="1">
    <source>
        <dbReference type="SAM" id="SignalP"/>
    </source>
</evidence>
<protein>
    <recommendedName>
        <fullName evidence="4">UrcA family protein</fullName>
    </recommendedName>
</protein>
<evidence type="ECO:0000313" key="3">
    <source>
        <dbReference type="Proteomes" id="UP001187221"/>
    </source>
</evidence>
<dbReference type="EMBL" id="BTFW01000001">
    <property type="protein sequence ID" value="GMM61179.1"/>
    <property type="molecule type" value="Genomic_DNA"/>
</dbReference>
<dbReference type="RefSeq" id="WP_317974890.1">
    <property type="nucleotide sequence ID" value="NZ_BTFW01000001.1"/>
</dbReference>
<evidence type="ECO:0000313" key="2">
    <source>
        <dbReference type="EMBL" id="GMM61179.1"/>
    </source>
</evidence>
<keyword evidence="3" id="KW-1185">Reference proteome</keyword>
<dbReference type="NCBIfam" id="TIGR04433">
    <property type="entry name" value="UrcA_uranyl"/>
    <property type="match status" value="1"/>
</dbReference>